<dbReference type="GO" id="GO:0061522">
    <property type="term" value="F:1,4-dihydroxy-2-naphthoyl-CoA thioesterase activity"/>
    <property type="evidence" value="ECO:0007669"/>
    <property type="project" value="TreeGrafter"/>
</dbReference>
<dbReference type="KEGG" id="pars:DRW48_02300"/>
<dbReference type="NCBIfam" id="TIGR00369">
    <property type="entry name" value="unchar_dom_1"/>
    <property type="match status" value="1"/>
</dbReference>
<dbReference type="GO" id="GO:0005829">
    <property type="term" value="C:cytosol"/>
    <property type="evidence" value="ECO:0007669"/>
    <property type="project" value="TreeGrafter"/>
</dbReference>
<dbReference type="PANTHER" id="PTHR43240">
    <property type="entry name" value="1,4-DIHYDROXY-2-NAPHTHOYL-COA THIOESTERASE 1"/>
    <property type="match status" value="1"/>
</dbReference>
<evidence type="ECO:0000313" key="3">
    <source>
        <dbReference type="EMBL" id="AXC48672.1"/>
    </source>
</evidence>
<gene>
    <name evidence="3" type="ORF">DRW48_02300</name>
</gene>
<name>A0A344PH17_9RHOB</name>
<organism evidence="3 4">
    <name type="scientific">Paracoccus suum</name>
    <dbReference type="NCBI Taxonomy" id="2259340"/>
    <lineage>
        <taxon>Bacteria</taxon>
        <taxon>Pseudomonadati</taxon>
        <taxon>Pseudomonadota</taxon>
        <taxon>Alphaproteobacteria</taxon>
        <taxon>Rhodobacterales</taxon>
        <taxon>Paracoccaceae</taxon>
        <taxon>Paracoccus</taxon>
    </lineage>
</organism>
<dbReference type="InterPro" id="IPR003736">
    <property type="entry name" value="PAAI_dom"/>
</dbReference>
<evidence type="ECO:0000259" key="2">
    <source>
        <dbReference type="Pfam" id="PF03061"/>
    </source>
</evidence>
<dbReference type="SUPFAM" id="SSF54637">
    <property type="entry name" value="Thioesterase/thiol ester dehydrase-isomerase"/>
    <property type="match status" value="1"/>
</dbReference>
<dbReference type="EMBL" id="CP030918">
    <property type="protein sequence ID" value="AXC48672.1"/>
    <property type="molecule type" value="Genomic_DNA"/>
</dbReference>
<evidence type="ECO:0000256" key="1">
    <source>
        <dbReference type="ARBA" id="ARBA00022801"/>
    </source>
</evidence>
<dbReference type="CDD" id="cd03443">
    <property type="entry name" value="PaaI_thioesterase"/>
    <property type="match status" value="1"/>
</dbReference>
<dbReference type="InterPro" id="IPR006683">
    <property type="entry name" value="Thioestr_dom"/>
</dbReference>
<dbReference type="InterPro" id="IPR029069">
    <property type="entry name" value="HotDog_dom_sf"/>
</dbReference>
<accession>A0A344PH17</accession>
<dbReference type="OrthoDB" id="9813158at2"/>
<dbReference type="Proteomes" id="UP000252023">
    <property type="component" value="Chromosome"/>
</dbReference>
<sequence length="139" mass="14476">MDDETRVRVARQFIEAIPLAQALGMRLVNIGAGEAEIAMDWDPRFVGDPASGVIHGGVVSALLDTACGAAVMSDPAQPGSTATLDLRIDYMRGAAPGQGLRAKAISYHVTRSVVFVRATAHDDDEARPVATAAGAFTNG</sequence>
<protein>
    <submittedName>
        <fullName evidence="3">PaaI family thioesterase</fullName>
    </submittedName>
</protein>
<reference evidence="4" key="1">
    <citation type="submission" date="2018-07" db="EMBL/GenBank/DDBJ databases">
        <title>Genome sequencing of Paracoccus sp. SC2-6.</title>
        <authorList>
            <person name="Heo J."/>
            <person name="Kim S.-J."/>
            <person name="Kwon S.-W."/>
        </authorList>
    </citation>
    <scope>NUCLEOTIDE SEQUENCE [LARGE SCALE GENOMIC DNA]</scope>
    <source>
        <strain evidence="4">SC2-6</strain>
    </source>
</reference>
<evidence type="ECO:0000313" key="4">
    <source>
        <dbReference type="Proteomes" id="UP000252023"/>
    </source>
</evidence>
<keyword evidence="4" id="KW-1185">Reference proteome</keyword>
<dbReference type="Gene3D" id="3.10.129.10">
    <property type="entry name" value="Hotdog Thioesterase"/>
    <property type="match status" value="1"/>
</dbReference>
<feature type="domain" description="Thioesterase" evidence="2">
    <location>
        <begin position="52"/>
        <end position="126"/>
    </location>
</feature>
<dbReference type="AlphaFoldDB" id="A0A344PH17"/>
<dbReference type="RefSeq" id="WP_114074991.1">
    <property type="nucleotide sequence ID" value="NZ_CP030918.1"/>
</dbReference>
<proteinExistence type="predicted"/>
<dbReference type="PANTHER" id="PTHR43240:SF7">
    <property type="entry name" value="BLR7284 PROTEIN"/>
    <property type="match status" value="1"/>
</dbReference>
<keyword evidence="1" id="KW-0378">Hydrolase</keyword>
<dbReference type="Pfam" id="PF03061">
    <property type="entry name" value="4HBT"/>
    <property type="match status" value="1"/>
</dbReference>